<dbReference type="Proteomes" id="UP000507222">
    <property type="component" value="Unassembled WGS sequence"/>
</dbReference>
<evidence type="ECO:0000313" key="1">
    <source>
        <dbReference type="EMBL" id="CAB4282157.1"/>
    </source>
</evidence>
<name>A0A6J5V2R9_PRUAR</name>
<sequence>MSEMIFRYHPITFLCLSGGQGDELDSKFLSPWILSIRHSVQMLLEMSKFLLPNVFVPTYSFNFLTQALEAPAPSPASSAATTSFPKPHFSIPSETIYDSSSSSFSWSSSSSSSSAMANPTLRPPIFRASALIAGKLVALLIGLEVKVGRGGGGGERLSFRALGSVEFSSSWVCWRISSSWVCWVFEFWAERGREIGGERESREFFVFKNLI</sequence>
<evidence type="ECO:0000313" key="2">
    <source>
        <dbReference type="Proteomes" id="UP000507222"/>
    </source>
</evidence>
<organism evidence="1 2">
    <name type="scientific">Prunus armeniaca</name>
    <name type="common">Apricot</name>
    <name type="synonym">Armeniaca vulgaris</name>
    <dbReference type="NCBI Taxonomy" id="36596"/>
    <lineage>
        <taxon>Eukaryota</taxon>
        <taxon>Viridiplantae</taxon>
        <taxon>Streptophyta</taxon>
        <taxon>Embryophyta</taxon>
        <taxon>Tracheophyta</taxon>
        <taxon>Spermatophyta</taxon>
        <taxon>Magnoliopsida</taxon>
        <taxon>eudicotyledons</taxon>
        <taxon>Gunneridae</taxon>
        <taxon>Pentapetalae</taxon>
        <taxon>rosids</taxon>
        <taxon>fabids</taxon>
        <taxon>Rosales</taxon>
        <taxon>Rosaceae</taxon>
        <taxon>Amygdaloideae</taxon>
        <taxon>Amygdaleae</taxon>
        <taxon>Prunus</taxon>
    </lineage>
</organism>
<dbReference type="AlphaFoldDB" id="A0A6J5V2R9"/>
<reference evidence="1 2" key="1">
    <citation type="submission" date="2020-05" db="EMBL/GenBank/DDBJ databases">
        <authorList>
            <person name="Campoy J."/>
            <person name="Schneeberger K."/>
            <person name="Spophaly S."/>
        </authorList>
    </citation>
    <scope>NUCLEOTIDE SEQUENCE [LARGE SCALE GENOMIC DNA]</scope>
    <source>
        <strain evidence="1">PruArmRojPasFocal</strain>
    </source>
</reference>
<protein>
    <submittedName>
        <fullName evidence="1">Uncharacterized protein</fullName>
    </submittedName>
</protein>
<gene>
    <name evidence="1" type="ORF">CURHAP_LOCUS35451</name>
</gene>
<proteinExistence type="predicted"/>
<dbReference type="EMBL" id="CAEKDK010000006">
    <property type="protein sequence ID" value="CAB4282157.1"/>
    <property type="molecule type" value="Genomic_DNA"/>
</dbReference>
<accession>A0A6J5V2R9</accession>